<proteinExistence type="predicted"/>
<reference evidence="1" key="1">
    <citation type="submission" date="2014-11" db="EMBL/GenBank/DDBJ databases">
        <authorList>
            <person name="Amaro Gonzalez C."/>
        </authorList>
    </citation>
    <scope>NUCLEOTIDE SEQUENCE</scope>
</reference>
<accession>A0A0E9W658</accession>
<dbReference type="EMBL" id="GBXM01022745">
    <property type="protein sequence ID" value="JAH85832.1"/>
    <property type="molecule type" value="Transcribed_RNA"/>
</dbReference>
<sequence length="54" mass="6538">MAVSLCKSHEQDLRKIYKQPAFIISYTWEMHKNKGLHMCHKSPFFSLEHFEQQK</sequence>
<name>A0A0E9W658_ANGAN</name>
<protein>
    <submittedName>
        <fullName evidence="1">Uncharacterized protein</fullName>
    </submittedName>
</protein>
<organism evidence="1">
    <name type="scientific">Anguilla anguilla</name>
    <name type="common">European freshwater eel</name>
    <name type="synonym">Muraena anguilla</name>
    <dbReference type="NCBI Taxonomy" id="7936"/>
    <lineage>
        <taxon>Eukaryota</taxon>
        <taxon>Metazoa</taxon>
        <taxon>Chordata</taxon>
        <taxon>Craniata</taxon>
        <taxon>Vertebrata</taxon>
        <taxon>Euteleostomi</taxon>
        <taxon>Actinopterygii</taxon>
        <taxon>Neopterygii</taxon>
        <taxon>Teleostei</taxon>
        <taxon>Anguilliformes</taxon>
        <taxon>Anguillidae</taxon>
        <taxon>Anguilla</taxon>
    </lineage>
</organism>
<dbReference type="AlphaFoldDB" id="A0A0E9W658"/>
<reference evidence="1" key="2">
    <citation type="journal article" date="2015" name="Fish Shellfish Immunol.">
        <title>Early steps in the European eel (Anguilla anguilla)-Vibrio vulnificus interaction in the gills: Role of the RtxA13 toxin.</title>
        <authorList>
            <person name="Callol A."/>
            <person name="Pajuelo D."/>
            <person name="Ebbesson L."/>
            <person name="Teles M."/>
            <person name="MacKenzie S."/>
            <person name="Amaro C."/>
        </authorList>
    </citation>
    <scope>NUCLEOTIDE SEQUENCE</scope>
</reference>
<evidence type="ECO:0000313" key="1">
    <source>
        <dbReference type="EMBL" id="JAH85832.1"/>
    </source>
</evidence>